<comment type="caution">
    <text evidence="2">The sequence shown here is derived from an EMBL/GenBank/DDBJ whole genome shotgun (WGS) entry which is preliminary data.</text>
</comment>
<evidence type="ECO:0000313" key="2">
    <source>
        <dbReference type="EMBL" id="VDI80359.1"/>
    </source>
</evidence>
<evidence type="ECO:0000256" key="1">
    <source>
        <dbReference type="SAM" id="Phobius"/>
    </source>
</evidence>
<dbReference type="Proteomes" id="UP000596742">
    <property type="component" value="Unassembled WGS sequence"/>
</dbReference>
<keyword evidence="3" id="KW-1185">Reference proteome</keyword>
<organism evidence="2 3">
    <name type="scientific">Mytilus galloprovincialis</name>
    <name type="common">Mediterranean mussel</name>
    <dbReference type="NCBI Taxonomy" id="29158"/>
    <lineage>
        <taxon>Eukaryota</taxon>
        <taxon>Metazoa</taxon>
        <taxon>Spiralia</taxon>
        <taxon>Lophotrochozoa</taxon>
        <taxon>Mollusca</taxon>
        <taxon>Bivalvia</taxon>
        <taxon>Autobranchia</taxon>
        <taxon>Pteriomorphia</taxon>
        <taxon>Mytilida</taxon>
        <taxon>Mytiloidea</taxon>
        <taxon>Mytilidae</taxon>
        <taxon>Mytilinae</taxon>
        <taxon>Mytilus</taxon>
    </lineage>
</organism>
<evidence type="ECO:0000313" key="3">
    <source>
        <dbReference type="Proteomes" id="UP000596742"/>
    </source>
</evidence>
<name>A0A8B6HL56_MYTGA</name>
<feature type="transmembrane region" description="Helical" evidence="1">
    <location>
        <begin position="12"/>
        <end position="31"/>
    </location>
</feature>
<keyword evidence="1" id="KW-1133">Transmembrane helix</keyword>
<keyword evidence="1" id="KW-0472">Membrane</keyword>
<gene>
    <name evidence="2" type="ORF">MGAL_10B038596</name>
</gene>
<keyword evidence="1" id="KW-0812">Transmembrane</keyword>
<reference evidence="2" key="1">
    <citation type="submission" date="2018-11" db="EMBL/GenBank/DDBJ databases">
        <authorList>
            <person name="Alioto T."/>
            <person name="Alioto T."/>
        </authorList>
    </citation>
    <scope>NUCLEOTIDE SEQUENCE</scope>
</reference>
<accession>A0A8B6HL56</accession>
<proteinExistence type="predicted"/>
<dbReference type="AlphaFoldDB" id="A0A8B6HL56"/>
<dbReference type="EMBL" id="UYJE01010166">
    <property type="protein sequence ID" value="VDI80359.1"/>
    <property type="molecule type" value="Genomic_DNA"/>
</dbReference>
<feature type="transmembrane region" description="Helical" evidence="1">
    <location>
        <begin position="145"/>
        <end position="164"/>
    </location>
</feature>
<sequence>MEKKGYGVTLTRRCNVQMMVVLIIILIMTTYSTNAKVTWKTVTKDIMPGMNVTLKCSTLLENVCDGGGRKWKGGKNNTLLVFNEGPVNKKKYSSKCENNGFTLTIIDFRLDDFNQNYTCSYKFDQYTDILRQDSYALSQTETNNAVSNVVVMNILIVMVIAVAML</sequence>
<protein>
    <submittedName>
        <fullName evidence="2">Uncharacterized protein</fullName>
    </submittedName>
</protein>